<dbReference type="AlphaFoldDB" id="A0A1B0CLZ6"/>
<dbReference type="VEuPathDB" id="VectorBase:LLOJ005684"/>
<proteinExistence type="predicted"/>
<evidence type="ECO:0000313" key="2">
    <source>
        <dbReference type="Proteomes" id="UP000092461"/>
    </source>
</evidence>
<name>A0A1B0CLZ6_LUTLO</name>
<dbReference type="EMBL" id="AJWK01017980">
    <property type="status" value="NOT_ANNOTATED_CDS"/>
    <property type="molecule type" value="Genomic_DNA"/>
</dbReference>
<protein>
    <submittedName>
        <fullName evidence="1">Uncharacterized protein</fullName>
    </submittedName>
</protein>
<organism evidence="1 2">
    <name type="scientific">Lutzomyia longipalpis</name>
    <name type="common">Sand fly</name>
    <dbReference type="NCBI Taxonomy" id="7200"/>
    <lineage>
        <taxon>Eukaryota</taxon>
        <taxon>Metazoa</taxon>
        <taxon>Ecdysozoa</taxon>
        <taxon>Arthropoda</taxon>
        <taxon>Hexapoda</taxon>
        <taxon>Insecta</taxon>
        <taxon>Pterygota</taxon>
        <taxon>Neoptera</taxon>
        <taxon>Endopterygota</taxon>
        <taxon>Diptera</taxon>
        <taxon>Nematocera</taxon>
        <taxon>Psychodoidea</taxon>
        <taxon>Psychodidae</taxon>
        <taxon>Lutzomyia</taxon>
        <taxon>Lutzomyia</taxon>
    </lineage>
</organism>
<dbReference type="EMBL" id="AJWK01017977">
    <property type="status" value="NOT_ANNOTATED_CDS"/>
    <property type="molecule type" value="Genomic_DNA"/>
</dbReference>
<dbReference type="EnsemblMetazoa" id="LLOJ005684-RA">
    <property type="protein sequence ID" value="LLOJ005684-PA"/>
    <property type="gene ID" value="LLOJ005684"/>
</dbReference>
<keyword evidence="2" id="KW-1185">Reference proteome</keyword>
<dbReference type="Proteomes" id="UP000092461">
    <property type="component" value="Unassembled WGS sequence"/>
</dbReference>
<evidence type="ECO:0000313" key="1">
    <source>
        <dbReference type="EnsemblMetazoa" id="LLOJ005684-PA"/>
    </source>
</evidence>
<sequence length="195" mass="22492">MTTHYPYGYGQRFSRHGDENFEAPIQYQRVRGILLTLHSLHGVLFAPQNAILERLSRLILPLTSIESRQIFQCCRNCWGIHFSRTHPCSVLPEGRLLPVALLILLPFLRNLPNNLVLLINWPKFPLMCPRENLLVQRISFMVLPLLEVATGQIVLRLCHIQIIWPQTCLVDLQCALIVQLHFVVFALHARAKFVT</sequence>
<dbReference type="EMBL" id="AJWK01017979">
    <property type="status" value="NOT_ANNOTATED_CDS"/>
    <property type="molecule type" value="Genomic_DNA"/>
</dbReference>
<dbReference type="EMBL" id="AJWK01017978">
    <property type="status" value="NOT_ANNOTATED_CDS"/>
    <property type="molecule type" value="Genomic_DNA"/>
</dbReference>
<reference evidence="1" key="1">
    <citation type="submission" date="2020-05" db="UniProtKB">
        <authorList>
            <consortium name="EnsemblMetazoa"/>
        </authorList>
    </citation>
    <scope>IDENTIFICATION</scope>
    <source>
        <strain evidence="1">Jacobina</strain>
    </source>
</reference>
<accession>A0A1B0CLZ6</accession>